<sequence length="79" mass="9050">MTNNLIATRFSTTPLAMVDDETDRVMVYSAELHETLVHVKGRWRIGAFAKSDLKDNFKKVSSAEAWKYLKLAMREVGFL</sequence>
<dbReference type="GO" id="GO:0016301">
    <property type="term" value="F:kinase activity"/>
    <property type="evidence" value="ECO:0007669"/>
    <property type="project" value="UniProtKB-KW"/>
</dbReference>
<keyword evidence="1" id="KW-0808">Transferase</keyword>
<evidence type="ECO:0000313" key="1">
    <source>
        <dbReference type="EMBL" id="BBD08412.1"/>
    </source>
</evidence>
<dbReference type="AlphaFoldDB" id="A0A2Z6AYT3"/>
<dbReference type="RefSeq" id="WP_126378481.1">
    <property type="nucleotide sequence ID" value="NZ_AP017378.1"/>
</dbReference>
<protein>
    <submittedName>
        <fullName evidence="1">Tyrosine-protein kinase ptk</fullName>
    </submittedName>
</protein>
<dbReference type="Proteomes" id="UP000269883">
    <property type="component" value="Chromosome"/>
</dbReference>
<accession>A0A2Z6AYT3</accession>
<proteinExistence type="predicted"/>
<organism evidence="1 2">
    <name type="scientific">Desulfovibrio ferrophilus</name>
    <dbReference type="NCBI Taxonomy" id="241368"/>
    <lineage>
        <taxon>Bacteria</taxon>
        <taxon>Pseudomonadati</taxon>
        <taxon>Thermodesulfobacteriota</taxon>
        <taxon>Desulfovibrionia</taxon>
        <taxon>Desulfovibrionales</taxon>
        <taxon>Desulfovibrionaceae</taxon>
        <taxon>Desulfovibrio</taxon>
    </lineage>
</organism>
<keyword evidence="1" id="KW-0418">Kinase</keyword>
<name>A0A2Z6AYT3_9BACT</name>
<reference evidence="1 2" key="1">
    <citation type="journal article" date="2018" name="Sci. Adv.">
        <title>Multi-heme cytochromes provide a pathway for survival in energy-limited environments.</title>
        <authorList>
            <person name="Deng X."/>
            <person name="Dohmae N."/>
            <person name="Nealson K.H."/>
            <person name="Hashimoto K."/>
            <person name="Okamoto A."/>
        </authorList>
    </citation>
    <scope>NUCLEOTIDE SEQUENCE [LARGE SCALE GENOMIC DNA]</scope>
    <source>
        <strain evidence="1 2">IS5</strain>
    </source>
</reference>
<keyword evidence="2" id="KW-1185">Reference proteome</keyword>
<gene>
    <name evidence="1" type="ORF">DFE_1686</name>
</gene>
<evidence type="ECO:0000313" key="2">
    <source>
        <dbReference type="Proteomes" id="UP000269883"/>
    </source>
</evidence>
<dbReference type="EMBL" id="AP017378">
    <property type="protein sequence ID" value="BBD08412.1"/>
    <property type="molecule type" value="Genomic_DNA"/>
</dbReference>
<dbReference type="KEGG" id="dfl:DFE_1686"/>